<reference evidence="3 4" key="1">
    <citation type="submission" date="2010-10" db="EMBL/GenBank/DDBJ databases">
        <title>Complete sequence of Frankia sp. EuI1c.</title>
        <authorList>
            <consortium name="US DOE Joint Genome Institute"/>
            <person name="Lucas S."/>
            <person name="Copeland A."/>
            <person name="Lapidus A."/>
            <person name="Cheng J.-F."/>
            <person name="Bruce D."/>
            <person name="Goodwin L."/>
            <person name="Pitluck S."/>
            <person name="Chertkov O."/>
            <person name="Detter J.C."/>
            <person name="Han C."/>
            <person name="Tapia R."/>
            <person name="Land M."/>
            <person name="Hauser L."/>
            <person name="Jeffries C."/>
            <person name="Kyrpides N."/>
            <person name="Ivanova N."/>
            <person name="Mikhailova N."/>
            <person name="Beauchemin N."/>
            <person name="Sen A."/>
            <person name="Sur S.A."/>
            <person name="Gtari M."/>
            <person name="Wall L."/>
            <person name="Tisa L."/>
            <person name="Woyke T."/>
        </authorList>
    </citation>
    <scope>NUCLEOTIDE SEQUENCE [LARGE SCALE GENOMIC DNA]</scope>
    <source>
        <strain evidence="4">DSM 45817 / CECT 9037 / EuI1c</strain>
    </source>
</reference>
<evidence type="ECO:0000313" key="3">
    <source>
        <dbReference type="EMBL" id="ADP84358.1"/>
    </source>
</evidence>
<dbReference type="SMART" id="SM00530">
    <property type="entry name" value="HTH_XRE"/>
    <property type="match status" value="1"/>
</dbReference>
<dbReference type="InterPro" id="IPR001387">
    <property type="entry name" value="Cro/C1-type_HTH"/>
</dbReference>
<feature type="domain" description="HTH cro/C1-type" evidence="2">
    <location>
        <begin position="19"/>
        <end position="73"/>
    </location>
</feature>
<evidence type="ECO:0000256" key="1">
    <source>
        <dbReference type="SAM" id="MobiDB-lite"/>
    </source>
</evidence>
<organism evidence="3 4">
    <name type="scientific">Pseudofrankia inefficax (strain DSM 45817 / CECT 9037 / DDB 130130 / EuI1c)</name>
    <name type="common">Frankia inefficax</name>
    <dbReference type="NCBI Taxonomy" id="298654"/>
    <lineage>
        <taxon>Bacteria</taxon>
        <taxon>Bacillati</taxon>
        <taxon>Actinomycetota</taxon>
        <taxon>Actinomycetes</taxon>
        <taxon>Frankiales</taxon>
        <taxon>Frankiaceae</taxon>
        <taxon>Pseudofrankia</taxon>
    </lineage>
</organism>
<dbReference type="Proteomes" id="UP000002484">
    <property type="component" value="Chromosome"/>
</dbReference>
<dbReference type="Pfam" id="PF13560">
    <property type="entry name" value="HTH_31"/>
    <property type="match status" value="1"/>
</dbReference>
<dbReference type="STRING" id="298654.FraEuI1c_6374"/>
<dbReference type="GO" id="GO:0003677">
    <property type="term" value="F:DNA binding"/>
    <property type="evidence" value="ECO:0007669"/>
    <property type="project" value="InterPro"/>
</dbReference>
<name>E3J5X7_PSEI1</name>
<dbReference type="HOGENOM" id="CLU_1150536_0_0_11"/>
<feature type="region of interest" description="Disordered" evidence="1">
    <location>
        <begin position="88"/>
        <end position="124"/>
    </location>
</feature>
<feature type="compositionally biased region" description="Low complexity" evidence="1">
    <location>
        <begin position="181"/>
        <end position="192"/>
    </location>
</feature>
<evidence type="ECO:0000259" key="2">
    <source>
        <dbReference type="PROSITE" id="PS50943"/>
    </source>
</evidence>
<dbReference type="EMBL" id="CP002299">
    <property type="protein sequence ID" value="ADP84358.1"/>
    <property type="molecule type" value="Genomic_DNA"/>
</dbReference>
<feature type="compositionally biased region" description="Basic residues" evidence="1">
    <location>
        <begin position="169"/>
        <end position="180"/>
    </location>
</feature>
<gene>
    <name evidence="3" type="ordered locus">FraEuI1c_6374</name>
</gene>
<feature type="region of interest" description="Disordered" evidence="1">
    <location>
        <begin position="144"/>
        <end position="241"/>
    </location>
</feature>
<dbReference type="RefSeq" id="WP_013427471.1">
    <property type="nucleotide sequence ID" value="NC_014666.1"/>
</dbReference>
<evidence type="ECO:0000313" key="4">
    <source>
        <dbReference type="Proteomes" id="UP000002484"/>
    </source>
</evidence>
<keyword evidence="4" id="KW-1185">Reference proteome</keyword>
<dbReference type="PROSITE" id="PS50943">
    <property type="entry name" value="HTH_CROC1"/>
    <property type="match status" value="1"/>
</dbReference>
<dbReference type="AlphaFoldDB" id="E3J5X7"/>
<protein>
    <submittedName>
        <fullName evidence="3">Helix-turn-helix domain protein</fullName>
    </submittedName>
</protein>
<dbReference type="InterPro" id="IPR010982">
    <property type="entry name" value="Lambda_DNA-bd_dom_sf"/>
</dbReference>
<proteinExistence type="predicted"/>
<dbReference type="SUPFAM" id="SSF47413">
    <property type="entry name" value="lambda repressor-like DNA-binding domains"/>
    <property type="match status" value="1"/>
</dbReference>
<dbReference type="CDD" id="cd00093">
    <property type="entry name" value="HTH_XRE"/>
    <property type="match status" value="1"/>
</dbReference>
<dbReference type="eggNOG" id="COG1396">
    <property type="taxonomic scope" value="Bacteria"/>
</dbReference>
<sequence length="241" mass="25108">MAESGEAPPLLRRLVGDALRGYRTDQGRTLRDVAGAARVSVPYLSEVERGRKEASSEVLAAVCKGLDVRLSDLLEQVRRELLAIEPRPVTAPEPRRPVQGPKAPAHAGAASAATAQGASAARPAAATAPLRRLVVIAPARLTPAQLSRPSEPGPTCQLGASPPMAGPRHSPRPGRHRRRPGSAASGRGAYAPIVPTTSTRRPPRAGGRSTGPGTGLRRRASQACPADGLPVHGVTVPLWRS</sequence>
<dbReference type="KEGG" id="fri:FraEuI1c_6374"/>
<dbReference type="OrthoDB" id="3188736at2"/>
<dbReference type="Gene3D" id="1.10.260.40">
    <property type="entry name" value="lambda repressor-like DNA-binding domains"/>
    <property type="match status" value="1"/>
</dbReference>
<accession>E3J5X7</accession>
<dbReference type="InParanoid" id="E3J5X7"/>
<feature type="compositionally biased region" description="Low complexity" evidence="1">
    <location>
        <begin position="103"/>
        <end position="124"/>
    </location>
</feature>